<dbReference type="STRING" id="53346.A5802_000422"/>
<sequence>MCEISIIVPVYNVEKYLRNCVDSILNQTFKNFELILVDDGSLDDSGKICDEYVKKDKRVRVLHKENGGLSSARNAGIECAQGRYLGFIDSDDYIEPDMYELLYNNMVHEDADLSICGIYDVYEGKVPIKKARIKETVPSDEALLLILQGNIISVHAVNKLYKKELFNNLRYPVGKYHEDSFIIVDLLANCKKVAIDSTQKYYYVHRLGSINTENFSDKQFDFIEAWEQNEIKLQDKSTAIKEAAHQRVCFANFLVLDKIILGNKLNIPETNQIKNYLKNNFFFIMSNKIFTKSRKFSMILLMISVHLYEIPVKLRREHLTKNKD</sequence>
<name>A0A1V2UKD4_ENTMU</name>
<accession>A0A1V2UKD4</accession>
<evidence type="ECO:0000313" key="6">
    <source>
        <dbReference type="Proteomes" id="UP000189299"/>
    </source>
</evidence>
<dbReference type="InterPro" id="IPR029044">
    <property type="entry name" value="Nucleotide-diphossugar_trans"/>
</dbReference>
<dbReference type="PANTHER" id="PTHR22916:SF51">
    <property type="entry name" value="GLYCOSYLTRANSFERASE EPSH-RELATED"/>
    <property type="match status" value="1"/>
</dbReference>
<dbReference type="OrthoDB" id="396512at2"/>
<evidence type="ECO:0000259" key="3">
    <source>
        <dbReference type="Pfam" id="PF00535"/>
    </source>
</evidence>
<dbReference type="InterPro" id="IPR001173">
    <property type="entry name" value="Glyco_trans_2-like"/>
</dbReference>
<reference evidence="4 7" key="2">
    <citation type="submission" date="2019-07" db="EMBL/GenBank/DDBJ databases">
        <title>antibiotic susceptibility of plant-derived lactic acid bacteria.</title>
        <authorList>
            <person name="Sugiyama M."/>
            <person name="Noda M."/>
        </authorList>
    </citation>
    <scope>NUCLEOTIDE SEQUENCE [LARGE SCALE GENOMIC DNA]</scope>
    <source>
        <strain evidence="4 7">15-1A</strain>
    </source>
</reference>
<dbReference type="EMBL" id="MSTR01000004">
    <property type="protein sequence ID" value="ONN43804.1"/>
    <property type="molecule type" value="Genomic_DNA"/>
</dbReference>
<dbReference type="GO" id="GO:0016757">
    <property type="term" value="F:glycosyltransferase activity"/>
    <property type="evidence" value="ECO:0007669"/>
    <property type="project" value="UniProtKB-KW"/>
</dbReference>
<keyword evidence="2 5" id="KW-0808">Transferase</keyword>
<dbReference type="SUPFAM" id="SSF53448">
    <property type="entry name" value="Nucleotide-diphospho-sugar transferases"/>
    <property type="match status" value="1"/>
</dbReference>
<dbReference type="Proteomes" id="UP000509460">
    <property type="component" value="Chromosome"/>
</dbReference>
<keyword evidence="1" id="KW-0328">Glycosyltransferase</keyword>
<dbReference type="AlphaFoldDB" id="A0A1V2UKD4"/>
<evidence type="ECO:0000313" key="7">
    <source>
        <dbReference type="Proteomes" id="UP000509460"/>
    </source>
</evidence>
<feature type="domain" description="Glycosyltransferase 2-like" evidence="3">
    <location>
        <begin position="5"/>
        <end position="169"/>
    </location>
</feature>
<protein>
    <submittedName>
        <fullName evidence="5">Glycosyl transferase family 2</fullName>
    </submittedName>
    <submittedName>
        <fullName evidence="4">Glycosyltransferase</fullName>
    </submittedName>
</protein>
<dbReference type="EMBL" id="AP019810">
    <property type="protein sequence ID" value="BBM15745.1"/>
    <property type="molecule type" value="Genomic_DNA"/>
</dbReference>
<dbReference type="Gene3D" id="3.90.550.10">
    <property type="entry name" value="Spore Coat Polysaccharide Biosynthesis Protein SpsA, Chain A"/>
    <property type="match status" value="1"/>
</dbReference>
<evidence type="ECO:0000313" key="4">
    <source>
        <dbReference type="EMBL" id="BBM15745.1"/>
    </source>
</evidence>
<proteinExistence type="predicted"/>
<evidence type="ECO:0000256" key="1">
    <source>
        <dbReference type="ARBA" id="ARBA00022676"/>
    </source>
</evidence>
<dbReference type="RefSeq" id="WP_023519376.1">
    <property type="nucleotide sequence ID" value="NZ_AP019810.1"/>
</dbReference>
<gene>
    <name evidence="5" type="ORF">BTN92_05730</name>
    <name evidence="4" type="ORF">EM151A_2566</name>
</gene>
<dbReference type="Proteomes" id="UP000189299">
    <property type="component" value="Unassembled WGS sequence"/>
</dbReference>
<reference evidence="5 6" key="1">
    <citation type="submission" date="2016-12" db="EMBL/GenBank/DDBJ databases">
        <authorList>
            <person name="Song W.-J."/>
            <person name="Kurnit D.M."/>
        </authorList>
    </citation>
    <scope>NUCLEOTIDE SEQUENCE [LARGE SCALE GENOMIC DNA]</scope>
    <source>
        <strain evidence="5 6">CGB1038-1_S1</strain>
    </source>
</reference>
<evidence type="ECO:0000256" key="2">
    <source>
        <dbReference type="ARBA" id="ARBA00022679"/>
    </source>
</evidence>
<evidence type="ECO:0000313" key="5">
    <source>
        <dbReference type="EMBL" id="ONN43804.1"/>
    </source>
</evidence>
<organism evidence="5 6">
    <name type="scientific">Enterococcus mundtii</name>
    <dbReference type="NCBI Taxonomy" id="53346"/>
    <lineage>
        <taxon>Bacteria</taxon>
        <taxon>Bacillati</taxon>
        <taxon>Bacillota</taxon>
        <taxon>Bacilli</taxon>
        <taxon>Lactobacillales</taxon>
        <taxon>Enterococcaceae</taxon>
        <taxon>Enterococcus</taxon>
    </lineage>
</organism>
<dbReference type="PANTHER" id="PTHR22916">
    <property type="entry name" value="GLYCOSYLTRANSFERASE"/>
    <property type="match status" value="1"/>
</dbReference>
<dbReference type="Pfam" id="PF00535">
    <property type="entry name" value="Glycos_transf_2"/>
    <property type="match status" value="1"/>
</dbReference>
<dbReference type="CDD" id="cd00761">
    <property type="entry name" value="Glyco_tranf_GTA_type"/>
    <property type="match status" value="1"/>
</dbReference>